<dbReference type="SUPFAM" id="SSF52141">
    <property type="entry name" value="Uracil-DNA glycosylase-like"/>
    <property type="match status" value="1"/>
</dbReference>
<evidence type="ECO:0000256" key="7">
    <source>
        <dbReference type="ARBA" id="ARBA00023204"/>
    </source>
</evidence>
<evidence type="ECO:0000256" key="6">
    <source>
        <dbReference type="ARBA" id="ARBA00023014"/>
    </source>
</evidence>
<keyword evidence="6" id="KW-0411">Iron-sulfur</keyword>
<dbReference type="EMBL" id="JBHSOZ010000003">
    <property type="protein sequence ID" value="MFC5712435.1"/>
    <property type="molecule type" value="Genomic_DNA"/>
</dbReference>
<gene>
    <name evidence="9" type="ORF">ACFPU1_06555</name>
</gene>
<dbReference type="PANTHER" id="PTHR33693:SF1">
    <property type="entry name" value="TYPE-4 URACIL-DNA GLYCOSYLASE"/>
    <property type="match status" value="1"/>
</dbReference>
<dbReference type="SMART" id="SM00986">
    <property type="entry name" value="UDG"/>
    <property type="match status" value="1"/>
</dbReference>
<keyword evidence="2" id="KW-0479">Metal-binding</keyword>
<protein>
    <submittedName>
        <fullName evidence="9">Uracil-DNA glycosylase</fullName>
        <ecNumber evidence="9">3.2.2.27</ecNumber>
    </submittedName>
</protein>
<keyword evidence="7" id="KW-0234">DNA repair</keyword>
<dbReference type="InterPro" id="IPR036895">
    <property type="entry name" value="Uracil-DNA_glycosylase-like_sf"/>
</dbReference>
<keyword evidence="10" id="KW-1185">Reference proteome</keyword>
<comment type="caution">
    <text evidence="9">The sequence shown here is derived from an EMBL/GenBank/DDBJ whole genome shotgun (WGS) entry which is preliminary data.</text>
</comment>
<dbReference type="Pfam" id="PF03167">
    <property type="entry name" value="UDG"/>
    <property type="match status" value="1"/>
</dbReference>
<organism evidence="9 10">
    <name type="scientific">Thalassorhabdus alkalitolerans</name>
    <dbReference type="NCBI Taxonomy" id="2282697"/>
    <lineage>
        <taxon>Bacteria</taxon>
        <taxon>Bacillati</taxon>
        <taxon>Bacillota</taxon>
        <taxon>Bacilli</taxon>
        <taxon>Bacillales</taxon>
        <taxon>Bacillaceae</taxon>
        <taxon>Thalassorhabdus</taxon>
    </lineage>
</organism>
<dbReference type="Gene3D" id="3.40.470.10">
    <property type="entry name" value="Uracil-DNA glycosylase-like domain"/>
    <property type="match status" value="1"/>
</dbReference>
<evidence type="ECO:0000256" key="1">
    <source>
        <dbReference type="ARBA" id="ARBA00022485"/>
    </source>
</evidence>
<dbReference type="RefSeq" id="WP_385939576.1">
    <property type="nucleotide sequence ID" value="NZ_JBHSOZ010000003.1"/>
</dbReference>
<evidence type="ECO:0000256" key="4">
    <source>
        <dbReference type="ARBA" id="ARBA00022801"/>
    </source>
</evidence>
<evidence type="ECO:0000313" key="9">
    <source>
        <dbReference type="EMBL" id="MFC5712435.1"/>
    </source>
</evidence>
<dbReference type="InterPro" id="IPR005122">
    <property type="entry name" value="Uracil-DNA_glycosylase-like"/>
</dbReference>
<evidence type="ECO:0000313" key="10">
    <source>
        <dbReference type="Proteomes" id="UP001596142"/>
    </source>
</evidence>
<dbReference type="SMART" id="SM00987">
    <property type="entry name" value="UreE_C"/>
    <property type="match status" value="1"/>
</dbReference>
<reference evidence="10" key="1">
    <citation type="journal article" date="2019" name="Int. J. Syst. Evol. Microbiol.">
        <title>The Global Catalogue of Microorganisms (GCM) 10K type strain sequencing project: providing services to taxonomists for standard genome sequencing and annotation.</title>
        <authorList>
            <consortium name="The Broad Institute Genomics Platform"/>
            <consortium name="The Broad Institute Genome Sequencing Center for Infectious Disease"/>
            <person name="Wu L."/>
            <person name="Ma J."/>
        </authorList>
    </citation>
    <scope>NUCLEOTIDE SEQUENCE [LARGE SCALE GENOMIC DNA]</scope>
    <source>
        <strain evidence="10">CECT 7184</strain>
    </source>
</reference>
<keyword evidence="9" id="KW-0326">Glycosidase</keyword>
<sequence>MDIPQALIDTCKKRMEPYPAEGFLIGGGNPYADVLFVGEAPGEHELISKQPFTGRAGKELDKFLESAGISREDVYITSAVRSRPYKIVRKQKGEEVVIKRPNRKPTKKEIIAHAPILDYQIEKIDPTIIVTLGGVAYERLTGKKDKMTEIHGEAQKTKILKLKNTKDNTLVYGMKEYILFPFFHPASVFYNRKLEEMIYEDAKALAALIQHETS</sequence>
<dbReference type="InterPro" id="IPR051536">
    <property type="entry name" value="UDG_Type-4/5"/>
</dbReference>
<keyword evidence="4 9" id="KW-0378">Hydrolase</keyword>
<keyword evidence="3" id="KW-0227">DNA damage</keyword>
<proteinExistence type="predicted"/>
<evidence type="ECO:0000256" key="5">
    <source>
        <dbReference type="ARBA" id="ARBA00023004"/>
    </source>
</evidence>
<dbReference type="GO" id="GO:0004844">
    <property type="term" value="F:uracil DNA N-glycosylase activity"/>
    <property type="evidence" value="ECO:0007669"/>
    <property type="project" value="UniProtKB-EC"/>
</dbReference>
<dbReference type="EC" id="3.2.2.27" evidence="9"/>
<evidence type="ECO:0000259" key="8">
    <source>
        <dbReference type="SMART" id="SM00986"/>
    </source>
</evidence>
<evidence type="ECO:0000256" key="3">
    <source>
        <dbReference type="ARBA" id="ARBA00022763"/>
    </source>
</evidence>
<dbReference type="CDD" id="cd10030">
    <property type="entry name" value="UDG-F4_TTUDGA_SPO1dp_like"/>
    <property type="match status" value="1"/>
</dbReference>
<feature type="domain" description="Uracil-DNA glycosylase-like" evidence="8">
    <location>
        <begin position="25"/>
        <end position="203"/>
    </location>
</feature>
<keyword evidence="5" id="KW-0408">Iron</keyword>
<name>A0ABW0YJ81_9BACI</name>
<evidence type="ECO:0000256" key="2">
    <source>
        <dbReference type="ARBA" id="ARBA00022723"/>
    </source>
</evidence>
<dbReference type="PANTHER" id="PTHR33693">
    <property type="entry name" value="TYPE-5 URACIL-DNA GLYCOSYLASE"/>
    <property type="match status" value="1"/>
</dbReference>
<keyword evidence="1" id="KW-0004">4Fe-4S</keyword>
<dbReference type="Proteomes" id="UP001596142">
    <property type="component" value="Unassembled WGS sequence"/>
</dbReference>
<accession>A0ABW0YJ81</accession>